<dbReference type="AlphaFoldDB" id="A0A2K3QAI4"/>
<feature type="transmembrane region" description="Helical" evidence="12">
    <location>
        <begin position="275"/>
        <end position="293"/>
    </location>
</feature>
<comment type="similarity">
    <text evidence="3">Belongs to the glycosyltransferase 22 family. PIGB subfamily.</text>
</comment>
<dbReference type="Pfam" id="PF03901">
    <property type="entry name" value="Glyco_transf_22"/>
    <property type="match status" value="1"/>
</dbReference>
<evidence type="ECO:0000256" key="9">
    <source>
        <dbReference type="ARBA" id="ARBA00022989"/>
    </source>
</evidence>
<evidence type="ECO:0000313" key="14">
    <source>
        <dbReference type="Proteomes" id="UP000236621"/>
    </source>
</evidence>
<keyword evidence="7 12" id="KW-0812">Transmembrane</keyword>
<dbReference type="GO" id="GO:0006506">
    <property type="term" value="P:GPI anchor biosynthetic process"/>
    <property type="evidence" value="ECO:0007669"/>
    <property type="project" value="UniProtKB-UniPathway"/>
</dbReference>
<protein>
    <recommendedName>
        <fullName evidence="12">Mannosyltransferase</fullName>
        <ecNumber evidence="12">2.4.1.-</ecNumber>
    </recommendedName>
</protein>
<gene>
    <name evidence="13" type="ORF">TCAP_05488</name>
</gene>
<keyword evidence="4" id="KW-0337">GPI-anchor biosynthesis</keyword>
<evidence type="ECO:0000256" key="8">
    <source>
        <dbReference type="ARBA" id="ARBA00022824"/>
    </source>
</evidence>
<keyword evidence="5 12" id="KW-0328">Glycosyltransferase</keyword>
<evidence type="ECO:0000256" key="1">
    <source>
        <dbReference type="ARBA" id="ARBA00004477"/>
    </source>
</evidence>
<dbReference type="UniPathway" id="UPA00196"/>
<keyword evidence="14" id="KW-1185">Reference proteome</keyword>
<evidence type="ECO:0000256" key="4">
    <source>
        <dbReference type="ARBA" id="ARBA00022502"/>
    </source>
</evidence>
<keyword evidence="8 12" id="KW-0256">Endoplasmic reticulum</keyword>
<dbReference type="OrthoDB" id="416834at2759"/>
<evidence type="ECO:0000256" key="11">
    <source>
        <dbReference type="ARBA" id="ARBA00024708"/>
    </source>
</evidence>
<reference evidence="13 14" key="1">
    <citation type="submission" date="2017-08" db="EMBL/GenBank/DDBJ databases">
        <title>Harnessing the power of phylogenomics to disentangle the directionality and signatures of interkingdom host jumping in the parasitic fungal genus Tolypocladium.</title>
        <authorList>
            <person name="Quandt C.A."/>
            <person name="Patterson W."/>
            <person name="Spatafora J.W."/>
        </authorList>
    </citation>
    <scope>NUCLEOTIDE SEQUENCE [LARGE SCALE GENOMIC DNA]</scope>
    <source>
        <strain evidence="13 14">CBS 113982</strain>
    </source>
</reference>
<sequence>MASASSSSSPSPARDRPNRTVVLRDIVILRLINACCIATFFQPDEFFQSLEPAWRLAFGPRSGAWLTWEWHHQLRSSLHPVLFSAAYTVADKLSGLLPAGNVLRTAVVMAAPNVVQAGIASLGDWYTWQLAANVYGSDGNASFFALFLSISSPWQWYVSTRTFSNSLETTLTVMALYYWPWQLLSTATSTKENPKPVSPLRSLWRLRASLCLAALAVVLRPTNVLIWATVVGVALTRVTLQGPSPLTWTSILSLLREALLCGSLILGLSFVSDRLYFGFWTFPPYNWLNFNISKSLAVFYGRNPWHYYLLQGIPLLTTTSLPFALCGLYKPSASSVHQANTLRTLSCTVFATVATLSLISHKEVRFIYPLLPALNILAAPLAASFFTSPPSPSPSPSSKPAATRSRLRNTPYLFAALGINLFLAGYVTFLHQPAPLSVLSYLRREYERIHPASVHLAHATRQLPEPQAELFALFLMPCHSTPWRSHLVYPGLTAYALTCEPPLHTQPDTPERDSYRDEADRFYDDPVHFLRAELFAPGRGMRTPRYIVGFESIEPWLREFLETDEGRALGITIQRVWVGFNGFFNEDWRRAGKMLVWDTGVFDNAPAPKHTP</sequence>
<evidence type="ECO:0000256" key="7">
    <source>
        <dbReference type="ARBA" id="ARBA00022692"/>
    </source>
</evidence>
<keyword evidence="6 13" id="KW-0808">Transferase</keyword>
<dbReference type="GO" id="GO:0000026">
    <property type="term" value="F:alpha-1,2-mannosyltransferase activity"/>
    <property type="evidence" value="ECO:0007669"/>
    <property type="project" value="TreeGrafter"/>
</dbReference>
<comment type="pathway">
    <text evidence="2">Glycolipid biosynthesis; glycosylphosphatidylinositol-anchor biosynthesis.</text>
</comment>
<dbReference type="Proteomes" id="UP000236621">
    <property type="component" value="Unassembled WGS sequence"/>
</dbReference>
<name>A0A2K3QAI4_9HYPO</name>
<evidence type="ECO:0000256" key="3">
    <source>
        <dbReference type="ARBA" id="ARBA00006065"/>
    </source>
</evidence>
<dbReference type="PANTHER" id="PTHR22760:SF4">
    <property type="entry name" value="GPI MANNOSYLTRANSFERASE 3"/>
    <property type="match status" value="1"/>
</dbReference>
<keyword evidence="10 12" id="KW-0472">Membrane</keyword>
<evidence type="ECO:0000256" key="12">
    <source>
        <dbReference type="RuleBase" id="RU363075"/>
    </source>
</evidence>
<dbReference type="EC" id="2.4.1.-" evidence="12"/>
<feature type="transmembrane region" description="Helical" evidence="12">
    <location>
        <begin position="247"/>
        <end position="268"/>
    </location>
</feature>
<comment type="caution">
    <text evidence="13">The sequence shown here is derived from an EMBL/GenBank/DDBJ whole genome shotgun (WGS) entry which is preliminary data.</text>
</comment>
<evidence type="ECO:0000256" key="6">
    <source>
        <dbReference type="ARBA" id="ARBA00022679"/>
    </source>
</evidence>
<feature type="transmembrane region" description="Helical" evidence="12">
    <location>
        <begin position="409"/>
        <end position="429"/>
    </location>
</feature>
<dbReference type="InterPro" id="IPR005599">
    <property type="entry name" value="GPI_mannosylTrfase"/>
</dbReference>
<evidence type="ECO:0000256" key="2">
    <source>
        <dbReference type="ARBA" id="ARBA00004687"/>
    </source>
</evidence>
<comment type="function">
    <text evidence="11">Mannosyltransferase involved in glycosylphosphatidylinositol-anchor biosynthesis. Transfers the third mannose to Man2-GlcN-acyl-PI during GPI precursor assembly.</text>
</comment>
<feature type="transmembrane region" description="Helical" evidence="12">
    <location>
        <begin position="210"/>
        <end position="235"/>
    </location>
</feature>
<dbReference type="PANTHER" id="PTHR22760">
    <property type="entry name" value="GLYCOSYLTRANSFERASE"/>
    <property type="match status" value="1"/>
</dbReference>
<evidence type="ECO:0000256" key="10">
    <source>
        <dbReference type="ARBA" id="ARBA00023136"/>
    </source>
</evidence>
<dbReference type="STRING" id="45235.A0A2K3QAI4"/>
<keyword evidence="9 12" id="KW-1133">Transmembrane helix</keyword>
<accession>A0A2K3QAI4</accession>
<dbReference type="EMBL" id="NRSZ01000870">
    <property type="protein sequence ID" value="PNY24567.1"/>
    <property type="molecule type" value="Genomic_DNA"/>
</dbReference>
<evidence type="ECO:0000256" key="5">
    <source>
        <dbReference type="ARBA" id="ARBA00022676"/>
    </source>
</evidence>
<feature type="transmembrane region" description="Helical" evidence="12">
    <location>
        <begin position="305"/>
        <end position="329"/>
    </location>
</feature>
<dbReference type="GO" id="GO:0005789">
    <property type="term" value="C:endoplasmic reticulum membrane"/>
    <property type="evidence" value="ECO:0007669"/>
    <property type="project" value="UniProtKB-SubCell"/>
</dbReference>
<organism evidence="13 14">
    <name type="scientific">Tolypocladium capitatum</name>
    <dbReference type="NCBI Taxonomy" id="45235"/>
    <lineage>
        <taxon>Eukaryota</taxon>
        <taxon>Fungi</taxon>
        <taxon>Dikarya</taxon>
        <taxon>Ascomycota</taxon>
        <taxon>Pezizomycotina</taxon>
        <taxon>Sordariomycetes</taxon>
        <taxon>Hypocreomycetidae</taxon>
        <taxon>Hypocreales</taxon>
        <taxon>Ophiocordycipitaceae</taxon>
        <taxon>Tolypocladium</taxon>
    </lineage>
</organism>
<comment type="subcellular location">
    <subcellularLocation>
        <location evidence="1 12">Endoplasmic reticulum membrane</location>
        <topology evidence="1 12">Multi-pass membrane protein</topology>
    </subcellularLocation>
</comment>
<evidence type="ECO:0000313" key="13">
    <source>
        <dbReference type="EMBL" id="PNY24567.1"/>
    </source>
</evidence>
<proteinExistence type="inferred from homology"/>